<gene>
    <name evidence="2" type="ORF">SAMN04490244_104242</name>
</gene>
<feature type="transmembrane region" description="Helical" evidence="1">
    <location>
        <begin position="18"/>
        <end position="40"/>
    </location>
</feature>
<dbReference type="OrthoDB" id="7161641at2"/>
<organism evidence="2 3">
    <name type="scientific">Tranquillimonas rosea</name>
    <dbReference type="NCBI Taxonomy" id="641238"/>
    <lineage>
        <taxon>Bacteria</taxon>
        <taxon>Pseudomonadati</taxon>
        <taxon>Pseudomonadota</taxon>
        <taxon>Alphaproteobacteria</taxon>
        <taxon>Rhodobacterales</taxon>
        <taxon>Roseobacteraceae</taxon>
        <taxon>Tranquillimonas</taxon>
    </lineage>
</organism>
<keyword evidence="1" id="KW-1133">Transmembrane helix</keyword>
<dbReference type="EMBL" id="FOGU01000004">
    <property type="protein sequence ID" value="SER97781.1"/>
    <property type="molecule type" value="Genomic_DNA"/>
</dbReference>
<accession>A0A1H9TKS5</accession>
<dbReference type="STRING" id="641238.SAMN04490244_104242"/>
<dbReference type="RefSeq" id="WP_143071505.1">
    <property type="nucleotide sequence ID" value="NZ_FOGU01000004.1"/>
</dbReference>
<evidence type="ECO:0000313" key="2">
    <source>
        <dbReference type="EMBL" id="SER97781.1"/>
    </source>
</evidence>
<reference evidence="2 3" key="1">
    <citation type="submission" date="2016-10" db="EMBL/GenBank/DDBJ databases">
        <authorList>
            <person name="de Groot N.N."/>
        </authorList>
    </citation>
    <scope>NUCLEOTIDE SEQUENCE [LARGE SCALE GENOMIC DNA]</scope>
    <source>
        <strain evidence="2 3">DSM 23042</strain>
    </source>
</reference>
<dbReference type="Proteomes" id="UP000198885">
    <property type="component" value="Unassembled WGS sequence"/>
</dbReference>
<evidence type="ECO:0000256" key="1">
    <source>
        <dbReference type="SAM" id="Phobius"/>
    </source>
</evidence>
<proteinExistence type="predicted"/>
<keyword evidence="1" id="KW-0472">Membrane</keyword>
<protein>
    <recommendedName>
        <fullName evidence="4">AsmA-like C-terminal region</fullName>
    </recommendedName>
</protein>
<dbReference type="AlphaFoldDB" id="A0A1H9TKS5"/>
<sequence>MTAPDKPKRRRRRAALRALVRLTVVLVVVVLLIGVAALAVTDRRLPLPDWVVARIETRINDRLPRTEIDIGGIDFAIPRDRRPGVRLRDVTVRDGGGAPIAVLDRMGAVMDPGALLRGELAPRRLRLAGAVVTLRRDQNGGLMLTLGGGGVEFAGLSGLLGGLERTVARPPLDRLETVQVDDLTVALEDARSGRVWQVSGGTMRLEQDEAAIEATVAAEIFNGSDQMAQAQISMRSVKADGRASLNVRLEGAPAEDIALQTPALSFLRVLDAPISGALRGTLDESGAPQSLAGTLEIGSGQVQPNDRTDPLLFESGRVYFEFDPARDRFDISELRAVTDSARVAASGHAYLRDKGPGGWPRALVSQISLSELHLEQPGVFARPLDFTGGTIDARLRLDPMRLDVGQAVLEAPYGLVRATGRAEAQPDGWNLATDVSAPRLSLDRALSLWPQPLAPGTRGWLDENVTAGELTDLNLALRLAPDQRPRVGASFGFTDTDLRVLEELPPVTGAAGFASLVDDRFALDVEAGTMTADMGGELELGGSSFVVADTRPKPSRAAVEVQAEGAVTAVLSLLTRPPVNLFADGARSPDLAEGRADLTARLGVNLGPRGTPRDLTYDATGQLTGLRSDDLLPGRTLTADRLNVTLSQEAVTIAGDAELDGVPATARWQQGLTPETRGGSTVKGQVALSQQTLDAFGIGLPPGTVSGRGNGSFTVTLAEDTAPRMTLTSDLAGLGLSVPALNWSLPQGGTGTLDLAARLGASPEVERLSLDAPGLEAQGSITLDGGQLDAARFSQVAVGGWFNAPVTLSGRGAGRPPAIAVNGGTLDMRQAGFGGGGGGSGGGQGSARGPIDIALDRLVLTEGIALTQVQGRLDAGRAVAGQLTGRVNGGPPLSVDLSGGANGVSLRLRADDAGAVISAAGFLEQGREGQMEVVLNPTGAPGTYEGSARITDTRIVGAPTLAELLGAISVVGLVEQMQGQGLVFEDVQARFRLSPGQIVLYSSSAVGASLGLSLDGTFDLANRRMDMQGVVSPIYLLNQIGSIFTRRGEGLFGFNFRLTGPVSGPRVQVNPLSILTPGMFREIFRRAPPEAPAN</sequence>
<keyword evidence="1" id="KW-0812">Transmembrane</keyword>
<evidence type="ECO:0000313" key="3">
    <source>
        <dbReference type="Proteomes" id="UP000198885"/>
    </source>
</evidence>
<name>A0A1H9TKS5_9RHOB</name>
<keyword evidence="3" id="KW-1185">Reference proteome</keyword>
<evidence type="ECO:0008006" key="4">
    <source>
        <dbReference type="Google" id="ProtNLM"/>
    </source>
</evidence>